<dbReference type="AlphaFoldDB" id="A0A8S1R404"/>
<reference evidence="1" key="1">
    <citation type="submission" date="2021-01" db="EMBL/GenBank/DDBJ databases">
        <authorList>
            <consortium name="Genoscope - CEA"/>
            <person name="William W."/>
        </authorList>
    </citation>
    <scope>NUCLEOTIDE SEQUENCE</scope>
</reference>
<dbReference type="Proteomes" id="UP000692954">
    <property type="component" value="Unassembled WGS sequence"/>
</dbReference>
<name>A0A8S1R404_9CILI</name>
<dbReference type="OrthoDB" id="309257at2759"/>
<comment type="caution">
    <text evidence="1">The sequence shown here is derived from an EMBL/GenBank/DDBJ whole genome shotgun (WGS) entry which is preliminary data.</text>
</comment>
<evidence type="ECO:0000313" key="1">
    <source>
        <dbReference type="EMBL" id="CAD8121812.1"/>
    </source>
</evidence>
<sequence>MPYQIKIEGHSRKMNINNLANYLCQTLLKLRDRNNQYQAVELLGNSSAIPTCILIAEIITKNTPGLSQITYFQQQDNKHDYESCSTGIKIRLTYNPTEVELQQPGFQQKEVDNRLQNNWDDLYKFVMMYSNNLSMFKKQSEKREISNKSQINQVQSQFQQQLTNSFIIQNNEDPRTFVYTCKLGIDNVNRSKMKTRGNQRK</sequence>
<organism evidence="1 2">
    <name type="scientific">Paramecium sonneborni</name>
    <dbReference type="NCBI Taxonomy" id="65129"/>
    <lineage>
        <taxon>Eukaryota</taxon>
        <taxon>Sar</taxon>
        <taxon>Alveolata</taxon>
        <taxon>Ciliophora</taxon>
        <taxon>Intramacronucleata</taxon>
        <taxon>Oligohymenophorea</taxon>
        <taxon>Peniculida</taxon>
        <taxon>Parameciidae</taxon>
        <taxon>Paramecium</taxon>
    </lineage>
</organism>
<accession>A0A8S1R404</accession>
<protein>
    <submittedName>
        <fullName evidence="1">Uncharacterized protein</fullName>
    </submittedName>
</protein>
<dbReference type="EMBL" id="CAJJDN010000134">
    <property type="protein sequence ID" value="CAD8121812.1"/>
    <property type="molecule type" value="Genomic_DNA"/>
</dbReference>
<gene>
    <name evidence="1" type="ORF">PSON_ATCC_30995.1.T1340114</name>
</gene>
<proteinExistence type="predicted"/>
<keyword evidence="2" id="KW-1185">Reference proteome</keyword>
<evidence type="ECO:0000313" key="2">
    <source>
        <dbReference type="Proteomes" id="UP000692954"/>
    </source>
</evidence>